<comment type="similarity">
    <text evidence="1 4">Belongs to the plant dirigent protein family.</text>
</comment>
<evidence type="ECO:0000313" key="5">
    <source>
        <dbReference type="EMBL" id="QQM18945.1"/>
    </source>
</evidence>
<evidence type="ECO:0000256" key="4">
    <source>
        <dbReference type="RuleBase" id="RU363099"/>
    </source>
</evidence>
<keyword evidence="4" id="KW-0732">Signal</keyword>
<dbReference type="GO" id="GO:0009699">
    <property type="term" value="P:phenylpropanoid biosynthetic process"/>
    <property type="evidence" value="ECO:0007669"/>
    <property type="project" value="UniProtKB-ARBA"/>
</dbReference>
<dbReference type="InterPro" id="IPR044859">
    <property type="entry name" value="Allene_oxi_cyc_Dirigent"/>
</dbReference>
<keyword evidence="4" id="KW-0052">Apoplast</keyword>
<accession>A0A7U3VI86</accession>
<comment type="function">
    <text evidence="4">Dirigent proteins impart stereoselectivity on the phenoxy radical-coupling reaction, yielding optically active lignans from two molecules of coniferyl alcohol in the biosynthesis of lignans, flavonolignans, and alkaloids and thus plays a central role in plant secondary metabolism.</text>
</comment>
<dbReference type="PANTHER" id="PTHR47586:SF1">
    <property type="entry name" value="DIRIGENT PROTEIN"/>
    <property type="match status" value="1"/>
</dbReference>
<name>A0A7U3VI86_9MAGN</name>
<evidence type="ECO:0000256" key="1">
    <source>
        <dbReference type="ARBA" id="ARBA00010746"/>
    </source>
</evidence>
<dbReference type="Gene3D" id="2.40.480.10">
    <property type="entry name" value="Allene oxide cyclase-like"/>
    <property type="match status" value="1"/>
</dbReference>
<sequence length="189" mass="20631">MATFFSSSSSLFAFVFFLAHHAPTAASTHYHNHHKLKTLNFSLFQQETTNKTGFVIVKGVEAGTAPNFALPFGSMVVSMDPLTLKPDPSSEVAGVLEGTFIASTLDGLRNLAILTLRIKQVMGHEGWVYILGSVHNTKVSVVPVVGGTGDFLFVQGYVTYSPVSLKPPSFTYKFEFNLFWPPYATPGSY</sequence>
<dbReference type="InterPro" id="IPR004265">
    <property type="entry name" value="Dirigent"/>
</dbReference>
<reference evidence="5" key="1">
    <citation type="journal article" date="2020" name="Not Bot Hort Agrobot Cluj">
        <title>Transcriptome analysis to identify genes involved in lignan, sesquiterpenoid and triterpenoid biosynthesis in medicinal plant Kadsura heteroclita.</title>
        <authorList>
            <person name="Zhang X."/>
            <person name="Li C."/>
            <person name="Chio C."/>
            <person name="Kameshwar A.K.S."/>
            <person name="Ma T."/>
            <person name="Qin W."/>
        </authorList>
    </citation>
    <scope>NUCLEOTIDE SEQUENCE</scope>
</reference>
<dbReference type="AlphaFoldDB" id="A0A7U3VI86"/>
<evidence type="ECO:0000256" key="2">
    <source>
        <dbReference type="ARBA" id="ARBA00011738"/>
    </source>
</evidence>
<evidence type="ECO:0000256" key="3">
    <source>
        <dbReference type="ARBA" id="ARBA00022525"/>
    </source>
</evidence>
<proteinExistence type="evidence at transcript level"/>
<keyword evidence="3 4" id="KW-0964">Secreted</keyword>
<dbReference type="PANTHER" id="PTHR47586">
    <property type="entry name" value="DIRIGENT PROTEIN"/>
    <property type="match status" value="1"/>
</dbReference>
<dbReference type="EMBL" id="MT725675">
    <property type="protein sequence ID" value="QQM18945.1"/>
    <property type="molecule type" value="mRNA"/>
</dbReference>
<dbReference type="Pfam" id="PF03018">
    <property type="entry name" value="Dirigent"/>
    <property type="match status" value="1"/>
</dbReference>
<feature type="chain" id="PRO_5031610358" description="Dirigent protein" evidence="4">
    <location>
        <begin position="27"/>
        <end position="189"/>
    </location>
</feature>
<protein>
    <recommendedName>
        <fullName evidence="4">Dirigent protein</fullName>
    </recommendedName>
</protein>
<dbReference type="GO" id="GO:0048046">
    <property type="term" value="C:apoplast"/>
    <property type="evidence" value="ECO:0007669"/>
    <property type="project" value="UniProtKB-SubCell"/>
</dbReference>
<comment type="subunit">
    <text evidence="2 4">Homodimer.</text>
</comment>
<organism evidence="5">
    <name type="scientific">Kadsura heteroclita</name>
    <dbReference type="NCBI Taxonomy" id="124781"/>
    <lineage>
        <taxon>Eukaryota</taxon>
        <taxon>Viridiplantae</taxon>
        <taxon>Streptophyta</taxon>
        <taxon>Embryophyta</taxon>
        <taxon>Tracheophyta</taxon>
        <taxon>Spermatophyta</taxon>
        <taxon>Magnoliopsida</taxon>
        <taxon>Austrobaileyales</taxon>
        <taxon>Schisandraceae</taxon>
        <taxon>Kadsura</taxon>
    </lineage>
</organism>
<comment type="subcellular location">
    <subcellularLocation>
        <location evidence="4">Secreted</location>
        <location evidence="4">Extracellular space</location>
        <location evidence="4">Apoplast</location>
    </subcellularLocation>
</comment>
<feature type="signal peptide" evidence="4">
    <location>
        <begin position="1"/>
        <end position="26"/>
    </location>
</feature>